<reference evidence="1" key="1">
    <citation type="journal article" date="2020" name="Stud. Mycol.">
        <title>101 Dothideomycetes genomes: a test case for predicting lifestyles and emergence of pathogens.</title>
        <authorList>
            <person name="Haridas S."/>
            <person name="Albert R."/>
            <person name="Binder M."/>
            <person name="Bloem J."/>
            <person name="Labutti K."/>
            <person name="Salamov A."/>
            <person name="Andreopoulos B."/>
            <person name="Baker S."/>
            <person name="Barry K."/>
            <person name="Bills G."/>
            <person name="Bluhm B."/>
            <person name="Cannon C."/>
            <person name="Castanera R."/>
            <person name="Culley D."/>
            <person name="Daum C."/>
            <person name="Ezra D."/>
            <person name="Gonzalez J."/>
            <person name="Henrissat B."/>
            <person name="Kuo A."/>
            <person name="Liang C."/>
            <person name="Lipzen A."/>
            <person name="Lutzoni F."/>
            <person name="Magnuson J."/>
            <person name="Mondo S."/>
            <person name="Nolan M."/>
            <person name="Ohm R."/>
            <person name="Pangilinan J."/>
            <person name="Park H.-J."/>
            <person name="Ramirez L."/>
            <person name="Alfaro M."/>
            <person name="Sun H."/>
            <person name="Tritt A."/>
            <person name="Yoshinaga Y."/>
            <person name="Zwiers L.-H."/>
            <person name="Turgeon B."/>
            <person name="Goodwin S."/>
            <person name="Spatafora J."/>
            <person name="Crous P."/>
            <person name="Grigoriev I."/>
        </authorList>
    </citation>
    <scope>NUCLEOTIDE SEQUENCE</scope>
    <source>
        <strain evidence="1">CBS 627.86</strain>
    </source>
</reference>
<dbReference type="EMBL" id="ML977326">
    <property type="protein sequence ID" value="KAF2114249.1"/>
    <property type="molecule type" value="Genomic_DNA"/>
</dbReference>
<protein>
    <submittedName>
        <fullName evidence="1">Uncharacterized protein</fullName>
    </submittedName>
</protein>
<dbReference type="Proteomes" id="UP000799770">
    <property type="component" value="Unassembled WGS sequence"/>
</dbReference>
<accession>A0A6A5Z439</accession>
<dbReference type="AlphaFoldDB" id="A0A6A5Z439"/>
<organism evidence="1 2">
    <name type="scientific">Lophiotrema nucula</name>
    <dbReference type="NCBI Taxonomy" id="690887"/>
    <lineage>
        <taxon>Eukaryota</taxon>
        <taxon>Fungi</taxon>
        <taxon>Dikarya</taxon>
        <taxon>Ascomycota</taxon>
        <taxon>Pezizomycotina</taxon>
        <taxon>Dothideomycetes</taxon>
        <taxon>Pleosporomycetidae</taxon>
        <taxon>Pleosporales</taxon>
        <taxon>Lophiotremataceae</taxon>
        <taxon>Lophiotrema</taxon>
    </lineage>
</organism>
<gene>
    <name evidence="1" type="ORF">BDV96DRAFT_600964</name>
</gene>
<keyword evidence="2" id="KW-1185">Reference proteome</keyword>
<dbReference type="OrthoDB" id="3801236at2759"/>
<evidence type="ECO:0000313" key="1">
    <source>
        <dbReference type="EMBL" id="KAF2114249.1"/>
    </source>
</evidence>
<evidence type="ECO:0000313" key="2">
    <source>
        <dbReference type="Proteomes" id="UP000799770"/>
    </source>
</evidence>
<proteinExistence type="predicted"/>
<sequence>MASAEAMLPNQSSDFQSASLGTAFVGGWRKLPDELRVKILSSVLIYDRFLRPCLYIRDCLHTGDLIALASCRETSALAKEVFFTNNTLMLRNEPCFLGLVLPRLQSNLRHIRRLQVQLCLIADDWRFLASVASSSPEFVNLRHLSVTFQEGVFNNSGQFLIWFAAFAETQPLKFRIKCLEATYSISFLYPPSLRVRLGSAIFGGLAIEEREGKEVVADWHGTNIDMSSPVSLYHALVQPMFVRRRTLTLV</sequence>
<name>A0A6A5Z439_9PLEO</name>